<dbReference type="Proteomes" id="UP000315295">
    <property type="component" value="Unassembled WGS sequence"/>
</dbReference>
<protein>
    <submittedName>
        <fullName evidence="2">Uncharacterized protein</fullName>
    </submittedName>
</protein>
<comment type="caution">
    <text evidence="2">The sequence shown here is derived from an EMBL/GenBank/DDBJ whole genome shotgun (WGS) entry which is preliminary data.</text>
</comment>
<evidence type="ECO:0000313" key="2">
    <source>
        <dbReference type="EMBL" id="TQD94474.1"/>
    </source>
</evidence>
<proteinExistence type="predicted"/>
<dbReference type="AlphaFoldDB" id="A0A540M6U6"/>
<gene>
    <name evidence="2" type="ORF">C1H46_019895</name>
</gene>
<dbReference type="EMBL" id="VIEB01000341">
    <property type="protein sequence ID" value="TQD94474.1"/>
    <property type="molecule type" value="Genomic_DNA"/>
</dbReference>
<reference evidence="2 3" key="1">
    <citation type="journal article" date="2019" name="G3 (Bethesda)">
        <title>Sequencing of a Wild Apple (Malus baccata) Genome Unravels the Differences Between Cultivated and Wild Apple Species Regarding Disease Resistance and Cold Tolerance.</title>
        <authorList>
            <person name="Chen X."/>
        </authorList>
    </citation>
    <scope>NUCLEOTIDE SEQUENCE [LARGE SCALE GENOMIC DNA]</scope>
    <source>
        <strain evidence="3">cv. Shandingzi</strain>
        <tissue evidence="2">Leaves</tissue>
    </source>
</reference>
<keyword evidence="3" id="KW-1185">Reference proteome</keyword>
<evidence type="ECO:0000313" key="3">
    <source>
        <dbReference type="Proteomes" id="UP000315295"/>
    </source>
</evidence>
<sequence>MADIPPAGTSNTQVPTTESAVKFTPLALSVWEPRSGRRIHQSETARRCANPAPVGDVVEADANSATMPPTETENSQLREAIIRTRCLMLAPIRRKLAPEVHEAMKKEINLEIDEEVWSEQYKEWKYEPHMYYQTCASPVEARPIHPRVCEKDRRVALALQPFLEPEISNGLGQRKGREFRILEAGRVRELGKYFSSTSQPPSGTSCRLQQVEMKLEAMHQLEEEVHQREEAREEVRQLEEEFHQYIAAMVHAVGAFGICLPDPPSYLQPPPRVVPNCPRSHFTNYIQKIPPGNICSRK</sequence>
<name>A0A540M6U6_MALBA</name>
<keyword evidence="1" id="KW-0175">Coiled coil</keyword>
<accession>A0A540M6U6</accession>
<feature type="coiled-coil region" evidence="1">
    <location>
        <begin position="211"/>
        <end position="248"/>
    </location>
</feature>
<organism evidence="2 3">
    <name type="scientific">Malus baccata</name>
    <name type="common">Siberian crab apple</name>
    <name type="synonym">Pyrus baccata</name>
    <dbReference type="NCBI Taxonomy" id="106549"/>
    <lineage>
        <taxon>Eukaryota</taxon>
        <taxon>Viridiplantae</taxon>
        <taxon>Streptophyta</taxon>
        <taxon>Embryophyta</taxon>
        <taxon>Tracheophyta</taxon>
        <taxon>Spermatophyta</taxon>
        <taxon>Magnoliopsida</taxon>
        <taxon>eudicotyledons</taxon>
        <taxon>Gunneridae</taxon>
        <taxon>Pentapetalae</taxon>
        <taxon>rosids</taxon>
        <taxon>fabids</taxon>
        <taxon>Rosales</taxon>
        <taxon>Rosaceae</taxon>
        <taxon>Amygdaloideae</taxon>
        <taxon>Maleae</taxon>
        <taxon>Malus</taxon>
    </lineage>
</organism>
<evidence type="ECO:0000256" key="1">
    <source>
        <dbReference type="SAM" id="Coils"/>
    </source>
</evidence>